<evidence type="ECO:0000256" key="2">
    <source>
        <dbReference type="ARBA" id="ARBA00022448"/>
    </source>
</evidence>
<protein>
    <recommendedName>
        <fullName evidence="9">Amino acid permease/ SLC12A domain-containing protein</fullName>
    </recommendedName>
</protein>
<feature type="transmembrane region" description="Helical" evidence="8">
    <location>
        <begin position="164"/>
        <end position="182"/>
    </location>
</feature>
<dbReference type="FunFam" id="1.20.1740.10:FF:000006">
    <property type="entry name" value="General amino acid permease"/>
    <property type="match status" value="1"/>
</dbReference>
<keyword evidence="11" id="KW-1185">Reference proteome</keyword>
<evidence type="ECO:0000256" key="4">
    <source>
        <dbReference type="ARBA" id="ARBA00022970"/>
    </source>
</evidence>
<reference evidence="10" key="1">
    <citation type="journal article" date="2020" name="Stud. Mycol.">
        <title>101 Dothideomycetes genomes: a test case for predicting lifestyles and emergence of pathogens.</title>
        <authorList>
            <person name="Haridas S."/>
            <person name="Albert R."/>
            <person name="Binder M."/>
            <person name="Bloem J."/>
            <person name="Labutti K."/>
            <person name="Salamov A."/>
            <person name="Andreopoulos B."/>
            <person name="Baker S."/>
            <person name="Barry K."/>
            <person name="Bills G."/>
            <person name="Bluhm B."/>
            <person name="Cannon C."/>
            <person name="Castanera R."/>
            <person name="Culley D."/>
            <person name="Daum C."/>
            <person name="Ezra D."/>
            <person name="Gonzalez J."/>
            <person name="Henrissat B."/>
            <person name="Kuo A."/>
            <person name="Liang C."/>
            <person name="Lipzen A."/>
            <person name="Lutzoni F."/>
            <person name="Magnuson J."/>
            <person name="Mondo S."/>
            <person name="Nolan M."/>
            <person name="Ohm R."/>
            <person name="Pangilinan J."/>
            <person name="Park H.-J."/>
            <person name="Ramirez L."/>
            <person name="Alfaro M."/>
            <person name="Sun H."/>
            <person name="Tritt A."/>
            <person name="Yoshinaga Y."/>
            <person name="Zwiers L.-H."/>
            <person name="Turgeon B."/>
            <person name="Goodwin S."/>
            <person name="Spatafora J."/>
            <person name="Crous P."/>
            <person name="Grigoriev I."/>
        </authorList>
    </citation>
    <scope>NUCLEOTIDE SEQUENCE</scope>
    <source>
        <strain evidence="10">CBS 119925</strain>
    </source>
</reference>
<accession>A0A6A6VAY1</accession>
<feature type="region of interest" description="Disordered" evidence="7">
    <location>
        <begin position="1"/>
        <end position="42"/>
    </location>
</feature>
<name>A0A6A6VAY1_9PLEO</name>
<keyword evidence="3 8" id="KW-0812">Transmembrane</keyword>
<comment type="subcellular location">
    <subcellularLocation>
        <location evidence="1">Membrane</location>
        <topology evidence="1">Multi-pass membrane protein</topology>
    </subcellularLocation>
</comment>
<dbReference type="PANTHER" id="PTHR43341:SF4">
    <property type="entry name" value="ARGININE PERMEASE CAN1-RELATED"/>
    <property type="match status" value="1"/>
</dbReference>
<feature type="domain" description="Amino acid permease/ SLC12A" evidence="9">
    <location>
        <begin position="55"/>
        <end position="512"/>
    </location>
</feature>
<evidence type="ECO:0000256" key="8">
    <source>
        <dbReference type="SAM" id="Phobius"/>
    </source>
</evidence>
<feature type="transmembrane region" description="Helical" evidence="8">
    <location>
        <begin position="58"/>
        <end position="80"/>
    </location>
</feature>
<evidence type="ECO:0000256" key="3">
    <source>
        <dbReference type="ARBA" id="ARBA00022692"/>
    </source>
</evidence>
<dbReference type="Gene3D" id="1.20.1740.10">
    <property type="entry name" value="Amino acid/polyamine transporter I"/>
    <property type="match status" value="1"/>
</dbReference>
<feature type="transmembrane region" description="Helical" evidence="8">
    <location>
        <begin position="286"/>
        <end position="304"/>
    </location>
</feature>
<feature type="transmembrane region" description="Helical" evidence="8">
    <location>
        <begin position="133"/>
        <end position="158"/>
    </location>
</feature>
<evidence type="ECO:0000256" key="5">
    <source>
        <dbReference type="ARBA" id="ARBA00022989"/>
    </source>
</evidence>
<dbReference type="PIRSF" id="PIRSF006060">
    <property type="entry name" value="AA_transporter"/>
    <property type="match status" value="1"/>
</dbReference>
<dbReference type="AlphaFoldDB" id="A0A6A6VAY1"/>
<organism evidence="10 11">
    <name type="scientific">Sporormia fimetaria CBS 119925</name>
    <dbReference type="NCBI Taxonomy" id="1340428"/>
    <lineage>
        <taxon>Eukaryota</taxon>
        <taxon>Fungi</taxon>
        <taxon>Dikarya</taxon>
        <taxon>Ascomycota</taxon>
        <taxon>Pezizomycotina</taxon>
        <taxon>Dothideomycetes</taxon>
        <taxon>Pleosporomycetidae</taxon>
        <taxon>Pleosporales</taxon>
        <taxon>Sporormiaceae</taxon>
        <taxon>Sporormia</taxon>
    </lineage>
</organism>
<evidence type="ECO:0000313" key="10">
    <source>
        <dbReference type="EMBL" id="KAF2746899.1"/>
    </source>
</evidence>
<dbReference type="GO" id="GO:0016020">
    <property type="term" value="C:membrane"/>
    <property type="evidence" value="ECO:0007669"/>
    <property type="project" value="UniProtKB-SubCell"/>
</dbReference>
<dbReference type="InterPro" id="IPR004841">
    <property type="entry name" value="AA-permease/SLC12A_dom"/>
</dbReference>
<keyword evidence="4" id="KW-0029">Amino-acid transport</keyword>
<sequence>MEGKPAYDASSYDEPTFTMSGDLGAKKSEPMTTSDVEKQTAPVKDQLQRKLRSRHLQFVAIGGTVGTGVFIASGTSIATAGPVGALLAYVFIGSLVYSVMLSLCEMSTFLPISGAFTRYAARFVDPSLAFSMGYIYFISWSVTYALELTAAGIIIQWWNSTLSIGIFITIFWVPITLVNYLPVDLFGEFEFWFASIKVVALVGFMIFGICINAGAGDQGYIGFKYWENPGAFAPYLTDGPKAKFVGFWAVLIQAGFAFQGTELCAIGAGESANPRKTMPKAIRKTFWSIFLLFVFTIFFIGILVPYDNPKMITGETNASSSPLVIAAELAGVQVLPHILNAVLLTVVLSAASSNVYSGSRILVGLAEERCAPRWITKTSKRGVPYIAVSITAAFGLLAYMNLSSNGGEVFNWLLNIVGVAGFIAWSCTCVCHLRFRDALDAQNISCDTLPFRSWGGRYLAWYGLIFCTIITFTQGFTAFVPWVTEDFFIAYVSLILFAVLYIGHKLITRSKFVTSSEADLVTGRFYEEVTEVWEDSPRSWWMRALRFLF</sequence>
<evidence type="ECO:0000259" key="9">
    <source>
        <dbReference type="Pfam" id="PF00324"/>
    </source>
</evidence>
<evidence type="ECO:0000256" key="6">
    <source>
        <dbReference type="ARBA" id="ARBA00023136"/>
    </source>
</evidence>
<dbReference type="OrthoDB" id="3900342at2759"/>
<dbReference type="Proteomes" id="UP000799440">
    <property type="component" value="Unassembled WGS sequence"/>
</dbReference>
<gene>
    <name evidence="10" type="ORF">M011DRAFT_468185</name>
</gene>
<evidence type="ECO:0000313" key="11">
    <source>
        <dbReference type="Proteomes" id="UP000799440"/>
    </source>
</evidence>
<dbReference type="Pfam" id="PF00324">
    <property type="entry name" value="AA_permease"/>
    <property type="match status" value="1"/>
</dbReference>
<evidence type="ECO:0000256" key="1">
    <source>
        <dbReference type="ARBA" id="ARBA00004141"/>
    </source>
</evidence>
<dbReference type="InterPro" id="IPR050524">
    <property type="entry name" value="APC_YAT"/>
</dbReference>
<feature type="transmembrane region" description="Helical" evidence="8">
    <location>
        <begin position="245"/>
        <end position="265"/>
    </location>
</feature>
<feature type="transmembrane region" description="Helical" evidence="8">
    <location>
        <begin position="488"/>
        <end position="507"/>
    </location>
</feature>
<dbReference type="GO" id="GO:0015171">
    <property type="term" value="F:amino acid transmembrane transporter activity"/>
    <property type="evidence" value="ECO:0007669"/>
    <property type="project" value="TreeGrafter"/>
</dbReference>
<keyword evidence="6 8" id="KW-0472">Membrane</keyword>
<feature type="transmembrane region" description="Helical" evidence="8">
    <location>
        <begin position="382"/>
        <end position="400"/>
    </location>
</feature>
<feature type="transmembrane region" description="Helical" evidence="8">
    <location>
        <begin position="459"/>
        <end position="482"/>
    </location>
</feature>
<evidence type="ECO:0000256" key="7">
    <source>
        <dbReference type="SAM" id="MobiDB-lite"/>
    </source>
</evidence>
<proteinExistence type="predicted"/>
<dbReference type="EMBL" id="MU006575">
    <property type="protein sequence ID" value="KAF2746899.1"/>
    <property type="molecule type" value="Genomic_DNA"/>
</dbReference>
<keyword evidence="5 8" id="KW-1133">Transmembrane helix</keyword>
<keyword evidence="2" id="KW-0813">Transport</keyword>
<feature type="transmembrane region" description="Helical" evidence="8">
    <location>
        <begin position="86"/>
        <end position="112"/>
    </location>
</feature>
<feature type="transmembrane region" description="Helical" evidence="8">
    <location>
        <begin position="194"/>
        <end position="215"/>
    </location>
</feature>
<feature type="transmembrane region" description="Helical" evidence="8">
    <location>
        <begin position="412"/>
        <end position="433"/>
    </location>
</feature>
<feature type="transmembrane region" description="Helical" evidence="8">
    <location>
        <begin position="324"/>
        <end position="351"/>
    </location>
</feature>
<dbReference type="PANTHER" id="PTHR43341">
    <property type="entry name" value="AMINO ACID PERMEASE"/>
    <property type="match status" value="1"/>
</dbReference>